<keyword evidence="4" id="KW-1185">Reference proteome</keyword>
<evidence type="ECO:0000256" key="2">
    <source>
        <dbReference type="SAM" id="Phobius"/>
    </source>
</evidence>
<dbReference type="EMBL" id="LSRX01000021">
    <property type="protein sequence ID" value="OLQ13966.1"/>
    <property type="molecule type" value="Genomic_DNA"/>
</dbReference>
<evidence type="ECO:0000256" key="1">
    <source>
        <dbReference type="SAM" id="MobiDB-lite"/>
    </source>
</evidence>
<feature type="transmembrane region" description="Helical" evidence="2">
    <location>
        <begin position="336"/>
        <end position="360"/>
    </location>
</feature>
<organism evidence="3 4">
    <name type="scientific">Symbiodinium microadriaticum</name>
    <name type="common">Dinoflagellate</name>
    <name type="synonym">Zooxanthella microadriatica</name>
    <dbReference type="NCBI Taxonomy" id="2951"/>
    <lineage>
        <taxon>Eukaryota</taxon>
        <taxon>Sar</taxon>
        <taxon>Alveolata</taxon>
        <taxon>Dinophyceae</taxon>
        <taxon>Suessiales</taxon>
        <taxon>Symbiodiniaceae</taxon>
        <taxon>Symbiodinium</taxon>
    </lineage>
</organism>
<dbReference type="Proteomes" id="UP000186817">
    <property type="component" value="Unassembled WGS sequence"/>
</dbReference>
<evidence type="ECO:0000313" key="4">
    <source>
        <dbReference type="Proteomes" id="UP000186817"/>
    </source>
</evidence>
<sequence>MFDFTCVTSACDPPPPGPLTVKIDPAELAKRAEVDVAEFKLKEHQAKVEADRRAAEAKKQQEAERRRLEADAKQAAEEAEKLRREADAKKATEAQSARFLSSHWGRSSSCYRSSESGAAMVVPEGYAPVVAFKFCPPSGIFFQLGMYLFDGVNDILQIGTFLLHRDWWFAGFMTLFVCVNLLATIFEMEAQSKLKRFDPLGEARLCVARGVLTDAWEMMLSCERNIEAPSTGLIGPYGASLLQLTPLQAASCLYGLYSSAKAMAEGRMQVEVKTGADAGASALKAVRPVKAAMLSAWYLGAFAAELAAFAVASAVLHPMITVPGYLLGGMANGAAAWWAGARDYVQTAATTFITVVFAMVGQQTKCFFKTKASIAKGPGFIPAASILLRLMAWTALCFLDLPNGLLPLGSLGRPMGLPVLREKFLEPAAASQEALACFTSQLWVSFKPEANATSMSLTEEVQFGACSWPAAGELNSASTIFNTCLLLLAMVLIPIHLCIVVGMLLLNPVYACEADNLPLKQEVEAKQREINAFATQNEQAAGQYELLSFLPD</sequence>
<keyword evidence="2" id="KW-1133">Transmembrane helix</keyword>
<feature type="region of interest" description="Disordered" evidence="1">
    <location>
        <begin position="50"/>
        <end position="69"/>
    </location>
</feature>
<dbReference type="AlphaFoldDB" id="A0A1Q9F2P8"/>
<gene>
    <name evidence="3" type="ORF">AK812_SmicGene1894</name>
</gene>
<accession>A0A1Q9F2P8</accession>
<feature type="transmembrane region" description="Helical" evidence="2">
    <location>
        <begin position="296"/>
        <end position="316"/>
    </location>
</feature>
<feature type="transmembrane region" description="Helical" evidence="2">
    <location>
        <begin position="480"/>
        <end position="506"/>
    </location>
</feature>
<protein>
    <submittedName>
        <fullName evidence="3">Uncharacterized protein</fullName>
    </submittedName>
</protein>
<keyword evidence="2" id="KW-0472">Membrane</keyword>
<keyword evidence="2" id="KW-0812">Transmembrane</keyword>
<feature type="transmembrane region" description="Helical" evidence="2">
    <location>
        <begin position="167"/>
        <end position="186"/>
    </location>
</feature>
<comment type="caution">
    <text evidence="3">The sequence shown here is derived from an EMBL/GenBank/DDBJ whole genome shotgun (WGS) entry which is preliminary data.</text>
</comment>
<proteinExistence type="predicted"/>
<name>A0A1Q9F2P8_SYMMI</name>
<evidence type="ECO:0000313" key="3">
    <source>
        <dbReference type="EMBL" id="OLQ13966.1"/>
    </source>
</evidence>
<reference evidence="3 4" key="1">
    <citation type="submission" date="2016-02" db="EMBL/GenBank/DDBJ databases">
        <title>Genome analysis of coral dinoflagellate symbionts highlights evolutionary adaptations to a symbiotic lifestyle.</title>
        <authorList>
            <person name="Aranda M."/>
            <person name="Li Y."/>
            <person name="Liew Y.J."/>
            <person name="Baumgarten S."/>
            <person name="Simakov O."/>
            <person name="Wilson M."/>
            <person name="Piel J."/>
            <person name="Ashoor H."/>
            <person name="Bougouffa S."/>
            <person name="Bajic V.B."/>
            <person name="Ryu T."/>
            <person name="Ravasi T."/>
            <person name="Bayer T."/>
            <person name="Micklem G."/>
            <person name="Kim H."/>
            <person name="Bhak J."/>
            <person name="Lajeunesse T.C."/>
            <person name="Voolstra C.R."/>
        </authorList>
    </citation>
    <scope>NUCLEOTIDE SEQUENCE [LARGE SCALE GENOMIC DNA]</scope>
    <source>
        <strain evidence="3 4">CCMP2467</strain>
    </source>
</reference>
<dbReference type="OrthoDB" id="437031at2759"/>